<evidence type="ECO:0000313" key="1">
    <source>
        <dbReference type="EMBL" id="MBK6267387.1"/>
    </source>
</evidence>
<dbReference type="AlphaFoldDB" id="A0A935CCB2"/>
<dbReference type="RefSeq" id="WP_201433074.1">
    <property type="nucleotide sequence ID" value="NZ_JAEQBW010000018.1"/>
</dbReference>
<name>A0A935CCB2_9BACT</name>
<comment type="caution">
    <text evidence="1">The sequence shown here is derived from an EMBL/GenBank/DDBJ whole genome shotgun (WGS) entry which is preliminary data.</text>
</comment>
<protein>
    <submittedName>
        <fullName evidence="1">Uncharacterized protein</fullName>
    </submittedName>
</protein>
<proteinExistence type="predicted"/>
<reference evidence="1" key="1">
    <citation type="submission" date="2021-01" db="EMBL/GenBank/DDBJ databases">
        <title>Marivirga aurantiaca sp. nov., isolated from intertidal surface sediments.</title>
        <authorList>
            <person name="Zhang M."/>
        </authorList>
    </citation>
    <scope>NUCLEOTIDE SEQUENCE</scope>
    <source>
        <strain evidence="1">S37H4</strain>
    </source>
</reference>
<accession>A0A935CCB2</accession>
<organism evidence="1 2">
    <name type="scientific">Marivirga aurantiaca</name>
    <dbReference type="NCBI Taxonomy" id="2802615"/>
    <lineage>
        <taxon>Bacteria</taxon>
        <taxon>Pseudomonadati</taxon>
        <taxon>Bacteroidota</taxon>
        <taxon>Cytophagia</taxon>
        <taxon>Cytophagales</taxon>
        <taxon>Marivirgaceae</taxon>
        <taxon>Marivirga</taxon>
    </lineage>
</organism>
<sequence>MKRVLTIFLLSLSISILLLHSFVPHHHDQHAGNYFDLQATLQEEPVNSPIDLLKVGFHINLGAGHLENYKQSKSQFPIGYNDTIVVDKVLSAQAFFFDLLPLNIIVEFPSTQTPSFNNLFLLRAFSYRGPPMFI</sequence>
<evidence type="ECO:0000313" key="2">
    <source>
        <dbReference type="Proteomes" id="UP000611723"/>
    </source>
</evidence>
<dbReference type="EMBL" id="JAEQBW010000018">
    <property type="protein sequence ID" value="MBK6267387.1"/>
    <property type="molecule type" value="Genomic_DNA"/>
</dbReference>
<gene>
    <name evidence="1" type="ORF">JKA74_20255</name>
</gene>
<keyword evidence="2" id="KW-1185">Reference proteome</keyword>
<dbReference type="Proteomes" id="UP000611723">
    <property type="component" value="Unassembled WGS sequence"/>
</dbReference>